<dbReference type="AlphaFoldDB" id="A0A3S7WZ73"/>
<dbReference type="Proteomes" id="UP000274082">
    <property type="component" value="Chromosome 25"/>
</dbReference>
<dbReference type="EMBL" id="CP029524">
    <property type="protein sequence ID" value="AYU79495.1"/>
    <property type="molecule type" value="Genomic_DNA"/>
</dbReference>
<organism evidence="2 3">
    <name type="scientific">Leishmania donovani</name>
    <dbReference type="NCBI Taxonomy" id="5661"/>
    <lineage>
        <taxon>Eukaryota</taxon>
        <taxon>Discoba</taxon>
        <taxon>Euglenozoa</taxon>
        <taxon>Kinetoplastea</taxon>
        <taxon>Metakinetoplastina</taxon>
        <taxon>Trypanosomatida</taxon>
        <taxon>Trypanosomatidae</taxon>
        <taxon>Leishmaniinae</taxon>
        <taxon>Leishmania</taxon>
    </lineage>
</organism>
<name>A0A3S7WZ73_LEIDO</name>
<dbReference type="VEuPathDB" id="TriTrypDB:LDHU3_25.1970"/>
<dbReference type="OrthoDB" id="272462at2759"/>
<keyword evidence="3" id="KW-1185">Reference proteome</keyword>
<feature type="compositionally biased region" description="Acidic residues" evidence="1">
    <location>
        <begin position="531"/>
        <end position="544"/>
    </location>
</feature>
<evidence type="ECO:0000313" key="2">
    <source>
        <dbReference type="EMBL" id="AYU79495.1"/>
    </source>
</evidence>
<dbReference type="VEuPathDB" id="TriTrypDB:LdBPK_251590.1"/>
<feature type="region of interest" description="Disordered" evidence="1">
    <location>
        <begin position="515"/>
        <end position="544"/>
    </location>
</feature>
<gene>
    <name evidence="2" type="ORF">LdCL_250021600</name>
</gene>
<evidence type="ECO:0000313" key="3">
    <source>
        <dbReference type="Proteomes" id="UP000274082"/>
    </source>
</evidence>
<accession>A0A3S7WZ73</accession>
<reference evidence="2 3" key="1">
    <citation type="journal article" date="2018" name="Sci. Rep.">
        <title>A complete Leishmania donovani reference genome identifies novel genetic variations associated with virulence.</title>
        <authorList>
            <person name="Lypaczewski P."/>
            <person name="Hoshizaki J."/>
            <person name="Zhang W.-W."/>
            <person name="McCall L.-I."/>
            <person name="Torcivia-Rodriguez J."/>
            <person name="Simonyan V."/>
            <person name="Kaur A."/>
            <person name="Dewar K."/>
            <person name="Matlashewski G."/>
        </authorList>
    </citation>
    <scope>NUCLEOTIDE SEQUENCE [LARGE SCALE GENOMIC DNA]</scope>
    <source>
        <strain evidence="2 3">LdCL</strain>
    </source>
</reference>
<dbReference type="VEuPathDB" id="TriTrypDB:LdCL_250021600"/>
<feature type="region of interest" description="Disordered" evidence="1">
    <location>
        <begin position="429"/>
        <end position="451"/>
    </location>
</feature>
<sequence length="596" mass="64434">MSHSDMNPLERADVFHLFDAASPEASASVAVDGGSDAGAAPITEIQYTALLYMMAAQLGISHAEAERLFPSYKHVPLTVQASAASVDTKSSQLPPLCAHLLREGAAAYYWAKPDAHTIPDVRCCDAREVHKQEVFPAPGHGPHVHCLRCFQQSIERAPPPGPGVSPPVVVDYRDAGSLRAHLEEHRTRYATCLRILEDSSSSDCGAAHDMLSEDLAVCEVAAEEASRHVCFMASLGTVACPLVVFYCAECDSFAPLVRFHGVSDAVMSGAGPNVADAWEATEGANMVLSRLLLSCHVLYMFDAKRFSRQRRSARRVGRNLATNATRSTQHLLYMFKPLLFSMETEERLIDEFESGAECTYVAVVLPNASVAGDPPQLLLREDTEGEGSDAAPAQPRFSPVVIGFAMEWATAELLEKKVAMVLEHSSRASAVGSQKGGEPSSCSSDPSSPTPPAFRVTARMVYIVDTGEWAVAHVLYHRLLPANTDLPLSYVDKADDGIRVQDVYEVGVPMPAWADGSISESEPSAAVESSGEGEEEAEEGSDDAVETEALAIDGCPYSMESRTIDFFTRMTVLAKAMHELGTWRLTIDENKNLSLL</sequence>
<feature type="compositionally biased region" description="Low complexity" evidence="1">
    <location>
        <begin position="519"/>
        <end position="530"/>
    </location>
</feature>
<evidence type="ECO:0000256" key="1">
    <source>
        <dbReference type="SAM" id="MobiDB-lite"/>
    </source>
</evidence>
<protein>
    <submittedName>
        <fullName evidence="2">Uncharacterized protein</fullName>
    </submittedName>
</protein>
<proteinExistence type="predicted"/>